<protein>
    <submittedName>
        <fullName evidence="1">2-dehydro-3-deoxygalactonokinase</fullName>
    </submittedName>
</protein>
<name>A0A7H0LIT8_9SPHN</name>
<keyword evidence="1" id="KW-0808">Transferase</keyword>
<evidence type="ECO:0000313" key="1">
    <source>
        <dbReference type="EMBL" id="QNQ09591.1"/>
    </source>
</evidence>
<dbReference type="InterPro" id="IPR042257">
    <property type="entry name" value="DGOK_C"/>
</dbReference>
<keyword evidence="1" id="KW-0418">Kinase</keyword>
<organism evidence="1 2">
    <name type="scientific">Sphingomonas alpina</name>
    <dbReference type="NCBI Taxonomy" id="653931"/>
    <lineage>
        <taxon>Bacteria</taxon>
        <taxon>Pseudomonadati</taxon>
        <taxon>Pseudomonadota</taxon>
        <taxon>Alphaproteobacteria</taxon>
        <taxon>Sphingomonadales</taxon>
        <taxon>Sphingomonadaceae</taxon>
        <taxon>Sphingomonas</taxon>
    </lineage>
</organism>
<dbReference type="Pfam" id="PF05035">
    <property type="entry name" value="DGOK"/>
    <property type="match status" value="1"/>
</dbReference>
<dbReference type="KEGG" id="spap:H3Z74_23690"/>
<dbReference type="InterPro" id="IPR042258">
    <property type="entry name" value="DGOK_N"/>
</dbReference>
<dbReference type="Proteomes" id="UP000516148">
    <property type="component" value="Chromosome"/>
</dbReference>
<dbReference type="Gene3D" id="3.30.420.310">
    <property type="entry name" value="2-keto-3-deoxy-galactonokinase, C-terminal domain"/>
    <property type="match status" value="1"/>
</dbReference>
<sequence length="301" mass="31220">MMVNAPIAIRPAFIAIDWGTTNRRAYAIAADGAVMDMMRDDKGVLAVPREAFAGEVAAIRARLGDVPILCAGMVGSTRGWVEVPYRMCPAGLDALVEGLVWVEPGRTAIVPGLSFTAGDSSDVMRGEEVQLLGAVAAGLAPADAVLCQPGTHCKWAKVRGGVVADFRTAMTGEMFALLKAHSLLGDFLTGTVIDGPAFRDGLALAQDDRLLSSLFGERAGVVLGRRDASETAARVSGLLIGADVREQDLVAGEEVHILADAALGILYAAAVTAAGGTPVLIDSHIAFSAGITAIWKAIDGR</sequence>
<dbReference type="InterPro" id="IPR007729">
    <property type="entry name" value="DGOK"/>
</dbReference>
<dbReference type="GO" id="GO:0034194">
    <property type="term" value="P:D-galactonate catabolic process"/>
    <property type="evidence" value="ECO:0007669"/>
    <property type="project" value="InterPro"/>
</dbReference>
<dbReference type="EMBL" id="CP061038">
    <property type="protein sequence ID" value="QNQ09591.1"/>
    <property type="molecule type" value="Genomic_DNA"/>
</dbReference>
<evidence type="ECO:0000313" key="2">
    <source>
        <dbReference type="Proteomes" id="UP000516148"/>
    </source>
</evidence>
<dbReference type="AlphaFoldDB" id="A0A7H0LIT8"/>
<accession>A0A7H0LIT8</accession>
<dbReference type="GO" id="GO:0008671">
    <property type="term" value="F:2-dehydro-3-deoxygalactonokinase activity"/>
    <property type="evidence" value="ECO:0007669"/>
    <property type="project" value="InterPro"/>
</dbReference>
<dbReference type="Gene3D" id="3.30.420.300">
    <property type="entry name" value="2-keto-3-deoxy-galactonokinase, substrate binding domain"/>
    <property type="match status" value="1"/>
</dbReference>
<gene>
    <name evidence="1" type="ORF">H3Z74_23690</name>
</gene>
<proteinExistence type="predicted"/>
<keyword evidence="2" id="KW-1185">Reference proteome</keyword>
<reference evidence="1 2" key="1">
    <citation type="submission" date="2020-09" db="EMBL/GenBank/DDBJ databases">
        <title>Sphingomonas sp., a new species isolated from pork steak.</title>
        <authorList>
            <person name="Heidler von Heilborn D."/>
        </authorList>
    </citation>
    <scope>NUCLEOTIDE SEQUENCE [LARGE SCALE GENOMIC DNA]</scope>
    <source>
        <strain evidence="2">S8-3T</strain>
    </source>
</reference>